<proteinExistence type="predicted"/>
<accession>A0ABT6YGH7</accession>
<evidence type="ECO:0000313" key="2">
    <source>
        <dbReference type="Proteomes" id="UP001236569"/>
    </source>
</evidence>
<protein>
    <recommendedName>
        <fullName evidence="3">DUF1642 domain-containing protein</fullName>
    </recommendedName>
</protein>
<dbReference type="RefSeq" id="WP_283368073.1">
    <property type="nucleotide sequence ID" value="NZ_JASHID010000001.1"/>
</dbReference>
<reference evidence="1 2" key="1">
    <citation type="submission" date="2023-05" db="EMBL/GenBank/DDBJ databases">
        <title>Novel species of genus Flectobacillus isolated from stream in China.</title>
        <authorList>
            <person name="Lu H."/>
        </authorList>
    </citation>
    <scope>NUCLEOTIDE SEQUENCE [LARGE SCALE GENOMIC DNA]</scope>
    <source>
        <strain evidence="1 2">DC10W</strain>
    </source>
</reference>
<organism evidence="1 2">
    <name type="scientific">Flectobacillus longus</name>
    <dbReference type="NCBI Taxonomy" id="2984207"/>
    <lineage>
        <taxon>Bacteria</taxon>
        <taxon>Pseudomonadati</taxon>
        <taxon>Bacteroidota</taxon>
        <taxon>Cytophagia</taxon>
        <taxon>Cytophagales</taxon>
        <taxon>Flectobacillaceae</taxon>
        <taxon>Flectobacillus</taxon>
    </lineage>
</organism>
<dbReference type="EMBL" id="JASHID010000001">
    <property type="protein sequence ID" value="MDI9862702.1"/>
    <property type="molecule type" value="Genomic_DNA"/>
</dbReference>
<name>A0ABT6YGH7_9BACT</name>
<keyword evidence="2" id="KW-1185">Reference proteome</keyword>
<gene>
    <name evidence="1" type="ORF">QM480_00095</name>
</gene>
<sequence>MIVEYINRRKESHFLIPKITKNGKERFYIVKDKAKFNKSDLLIEIPNGFEFYEFPEDGKVVLRKIIKSIITQDEMDVIDDVMKSHLTAKDYLIDKTENSLVIYLGQLYKDDFNGDEKFFRKIQSYWYMLKFEKTTNGLYKAQRFCNLSNYYGWITLETSDNLHYLAEKFCFHIDKESLLEFWVEGEEDW</sequence>
<comment type="caution">
    <text evidence="1">The sequence shown here is derived from an EMBL/GenBank/DDBJ whole genome shotgun (WGS) entry which is preliminary data.</text>
</comment>
<evidence type="ECO:0000313" key="1">
    <source>
        <dbReference type="EMBL" id="MDI9862702.1"/>
    </source>
</evidence>
<evidence type="ECO:0008006" key="3">
    <source>
        <dbReference type="Google" id="ProtNLM"/>
    </source>
</evidence>
<dbReference type="Proteomes" id="UP001236569">
    <property type="component" value="Unassembled WGS sequence"/>
</dbReference>